<reference evidence="2 3" key="1">
    <citation type="submission" date="2018-11" db="EMBL/GenBank/DDBJ databases">
        <authorList>
            <person name="Mardanov A.V."/>
            <person name="Ravin N.V."/>
            <person name="Dedysh S.N."/>
        </authorList>
    </citation>
    <scope>NUCLEOTIDE SEQUENCE [LARGE SCALE GENOMIC DNA]</scope>
    <source>
        <strain evidence="2 3">AF10</strain>
    </source>
</reference>
<feature type="domain" description="Glycoamylase-like" evidence="1">
    <location>
        <begin position="102"/>
        <end position="307"/>
    </location>
</feature>
<dbReference type="Pfam" id="PF10091">
    <property type="entry name" value="Glycoamylase"/>
    <property type="match status" value="1"/>
</dbReference>
<comment type="caution">
    <text evidence="2">The sequence shown here is derived from an EMBL/GenBank/DDBJ whole genome shotgun (WGS) entry which is preliminary data.</text>
</comment>
<evidence type="ECO:0000313" key="3">
    <source>
        <dbReference type="Proteomes" id="UP000289437"/>
    </source>
</evidence>
<gene>
    <name evidence="2" type="ORF">GRAN_1186</name>
</gene>
<reference evidence="3" key="2">
    <citation type="submission" date="2019-02" db="EMBL/GenBank/DDBJ databases">
        <title>Granulicella sibirica sp. nov., a psychrotolerant acidobacterium isolated from an organic soil layer in forested tundra, West Siberia.</title>
        <authorList>
            <person name="Oshkin I.Y."/>
            <person name="Kulichevskaya I.S."/>
            <person name="Rijpstra W.I.C."/>
            <person name="Sinninghe Damste J.S."/>
            <person name="Rakitin A.L."/>
            <person name="Ravin N.V."/>
            <person name="Dedysh S.N."/>
        </authorList>
    </citation>
    <scope>NUCLEOTIDE SEQUENCE [LARGE SCALE GENOMIC DNA]</scope>
    <source>
        <strain evidence="3">AF10</strain>
    </source>
</reference>
<evidence type="ECO:0000313" key="2">
    <source>
        <dbReference type="EMBL" id="RXH57876.1"/>
    </source>
</evidence>
<evidence type="ECO:0000259" key="1">
    <source>
        <dbReference type="Pfam" id="PF10091"/>
    </source>
</evidence>
<dbReference type="Proteomes" id="UP000289437">
    <property type="component" value="Unassembled WGS sequence"/>
</dbReference>
<name>A0A4Q0T839_9BACT</name>
<dbReference type="Gene3D" id="1.50.10.140">
    <property type="match status" value="1"/>
</dbReference>
<accession>A0A4Q0T839</accession>
<keyword evidence="3" id="KW-1185">Reference proteome</keyword>
<organism evidence="2 3">
    <name type="scientific">Granulicella sibirica</name>
    <dbReference type="NCBI Taxonomy" id="2479048"/>
    <lineage>
        <taxon>Bacteria</taxon>
        <taxon>Pseudomonadati</taxon>
        <taxon>Acidobacteriota</taxon>
        <taxon>Terriglobia</taxon>
        <taxon>Terriglobales</taxon>
        <taxon>Acidobacteriaceae</taxon>
        <taxon>Granulicella</taxon>
    </lineage>
</organism>
<dbReference type="AlphaFoldDB" id="A0A4Q0T839"/>
<dbReference type="EMBL" id="RDSM01000001">
    <property type="protein sequence ID" value="RXH57876.1"/>
    <property type="molecule type" value="Genomic_DNA"/>
</dbReference>
<sequence length="320" mass="36685">MLNTLQFHLEQMVHERGFLFHFADIVTGKRIWDCEMSSIDTAIFLCGALTCKAYFAGDTGPERQIRELATKLYERVDWPWMLNGGSTFSMGYKPESGFLKARWSTYCELMMLYLLAIGSTTHPIEPTYWQNFARPYINYAGFRYLSDLAPLFTHQYSHAWFDFRNQRDRYVNYFQNSVAATRAHKAFCLAQANQYSDDYWGVTASDSIAGYTAWGGPPMLGRIDGSVVPSAAAGSLPFLPQECLRTLMAMRERYEQNAWGRYGFVDAFHPTSDWYDTDIIGIDQGISLLMAENLRTEFVWKTFMSNPEPQAAMKLAGFHT</sequence>
<proteinExistence type="predicted"/>
<dbReference type="InterPro" id="IPR019282">
    <property type="entry name" value="Glycoamylase-like_cons_dom"/>
</dbReference>
<protein>
    <recommendedName>
        <fullName evidence="1">Glycoamylase-like domain-containing protein</fullName>
    </recommendedName>
</protein>